<evidence type="ECO:0000313" key="3">
    <source>
        <dbReference type="Proteomes" id="UP000838878"/>
    </source>
</evidence>
<organism evidence="2 3">
    <name type="scientific">Brenthis ino</name>
    <name type="common">lesser marbled fritillary</name>
    <dbReference type="NCBI Taxonomy" id="405034"/>
    <lineage>
        <taxon>Eukaryota</taxon>
        <taxon>Metazoa</taxon>
        <taxon>Ecdysozoa</taxon>
        <taxon>Arthropoda</taxon>
        <taxon>Hexapoda</taxon>
        <taxon>Insecta</taxon>
        <taxon>Pterygota</taxon>
        <taxon>Neoptera</taxon>
        <taxon>Endopterygota</taxon>
        <taxon>Lepidoptera</taxon>
        <taxon>Glossata</taxon>
        <taxon>Ditrysia</taxon>
        <taxon>Papilionoidea</taxon>
        <taxon>Nymphalidae</taxon>
        <taxon>Heliconiinae</taxon>
        <taxon>Argynnini</taxon>
        <taxon>Brenthis</taxon>
    </lineage>
</organism>
<protein>
    <submittedName>
        <fullName evidence="2">Uncharacterized protein</fullName>
    </submittedName>
</protein>
<dbReference type="Proteomes" id="UP000838878">
    <property type="component" value="Chromosome 9"/>
</dbReference>
<feature type="compositionally biased region" description="Gly residues" evidence="1">
    <location>
        <begin position="84"/>
        <end position="96"/>
    </location>
</feature>
<keyword evidence="3" id="KW-1185">Reference proteome</keyword>
<evidence type="ECO:0000313" key="2">
    <source>
        <dbReference type="EMBL" id="CAH0731992.1"/>
    </source>
</evidence>
<dbReference type="AlphaFoldDB" id="A0A8J9V615"/>
<evidence type="ECO:0000256" key="1">
    <source>
        <dbReference type="SAM" id="MobiDB-lite"/>
    </source>
</evidence>
<proteinExistence type="predicted"/>
<sequence length="96" mass="8916">MVLNARGWRAGGGARGIASAQARGTPWGPGVVAGVGGAGGWPWGVLAESDASDAVAETEGAGDGASTSFCNDPTAEPPAITPGPGRGSGGGGIGGA</sequence>
<feature type="region of interest" description="Disordered" evidence="1">
    <location>
        <begin position="51"/>
        <end position="96"/>
    </location>
</feature>
<dbReference type="EMBL" id="OV170229">
    <property type="protein sequence ID" value="CAH0731992.1"/>
    <property type="molecule type" value="Genomic_DNA"/>
</dbReference>
<feature type="non-terminal residue" evidence="2">
    <location>
        <position position="96"/>
    </location>
</feature>
<gene>
    <name evidence="2" type="ORF">BINO364_LOCUS16746</name>
</gene>
<accession>A0A8J9V615</accession>
<reference evidence="2" key="1">
    <citation type="submission" date="2021-12" db="EMBL/GenBank/DDBJ databases">
        <authorList>
            <person name="Martin H S."/>
        </authorList>
    </citation>
    <scope>NUCLEOTIDE SEQUENCE</scope>
</reference>
<name>A0A8J9V615_9NEOP</name>